<dbReference type="EMBL" id="OZ019893">
    <property type="protein sequence ID" value="CAK9189913.1"/>
    <property type="molecule type" value="Genomic_DNA"/>
</dbReference>
<dbReference type="Gene3D" id="1.25.40.10">
    <property type="entry name" value="Tetratricopeptide repeat domain"/>
    <property type="match status" value="1"/>
</dbReference>
<dbReference type="Pfam" id="PF20431">
    <property type="entry name" value="E_motif"/>
    <property type="match status" value="1"/>
</dbReference>
<reference evidence="1 2" key="1">
    <citation type="submission" date="2024-02" db="EMBL/GenBank/DDBJ databases">
        <authorList>
            <consortium name="ELIXIR-Norway"/>
            <consortium name="Elixir Norway"/>
        </authorList>
    </citation>
    <scope>NUCLEOTIDE SEQUENCE [LARGE SCALE GENOMIC DNA]</scope>
</reference>
<protein>
    <recommendedName>
        <fullName evidence="3">Pentatricopeptide repeat-containing protein</fullName>
    </recommendedName>
</protein>
<name>A0ABP0T8P6_9BRYO</name>
<dbReference type="SUPFAM" id="SSF48452">
    <property type="entry name" value="TPR-like"/>
    <property type="match status" value="1"/>
</dbReference>
<proteinExistence type="predicted"/>
<dbReference type="InterPro" id="IPR046960">
    <property type="entry name" value="PPR_At4g14850-like_plant"/>
</dbReference>
<accession>A0ABP0T8P6</accession>
<sequence>MGLVYNGSSALDHYACIVDLLGCAGLVLEAEALITIMPCVQDAAVWKTLLGACRNHGDAEMGEQIARKVLELDPGSATGYVLLTNIYAAGGKWDLSVKVQQQRLEKAVKKQPWIT</sequence>
<evidence type="ECO:0000313" key="1">
    <source>
        <dbReference type="EMBL" id="CAK9189913.1"/>
    </source>
</evidence>
<dbReference type="Proteomes" id="UP001497512">
    <property type="component" value="Chromosome 1"/>
</dbReference>
<keyword evidence="2" id="KW-1185">Reference proteome</keyword>
<dbReference type="InterPro" id="IPR011990">
    <property type="entry name" value="TPR-like_helical_dom_sf"/>
</dbReference>
<organism evidence="1 2">
    <name type="scientific">Sphagnum troendelagicum</name>
    <dbReference type="NCBI Taxonomy" id="128251"/>
    <lineage>
        <taxon>Eukaryota</taxon>
        <taxon>Viridiplantae</taxon>
        <taxon>Streptophyta</taxon>
        <taxon>Embryophyta</taxon>
        <taxon>Bryophyta</taxon>
        <taxon>Sphagnophytina</taxon>
        <taxon>Sphagnopsida</taxon>
        <taxon>Sphagnales</taxon>
        <taxon>Sphagnaceae</taxon>
        <taxon>Sphagnum</taxon>
    </lineage>
</organism>
<dbReference type="InterPro" id="IPR046848">
    <property type="entry name" value="E_motif"/>
</dbReference>
<dbReference type="PANTHER" id="PTHR47926">
    <property type="entry name" value="PENTATRICOPEPTIDE REPEAT-CONTAINING PROTEIN"/>
    <property type="match status" value="1"/>
</dbReference>
<evidence type="ECO:0000313" key="2">
    <source>
        <dbReference type="Proteomes" id="UP001497512"/>
    </source>
</evidence>
<gene>
    <name evidence="1" type="ORF">CSSPTR1EN2_LOCUS525</name>
</gene>
<evidence type="ECO:0008006" key="3">
    <source>
        <dbReference type="Google" id="ProtNLM"/>
    </source>
</evidence>